<keyword evidence="14" id="KW-1185">Reference proteome</keyword>
<evidence type="ECO:0000256" key="6">
    <source>
        <dbReference type="ARBA" id="ARBA00023136"/>
    </source>
</evidence>
<organism evidence="13 14">
    <name type="scientific">Cylindrodendrum hubeiense</name>
    <dbReference type="NCBI Taxonomy" id="595255"/>
    <lineage>
        <taxon>Eukaryota</taxon>
        <taxon>Fungi</taxon>
        <taxon>Dikarya</taxon>
        <taxon>Ascomycota</taxon>
        <taxon>Pezizomycotina</taxon>
        <taxon>Sordariomycetes</taxon>
        <taxon>Hypocreomycetidae</taxon>
        <taxon>Hypocreales</taxon>
        <taxon>Nectriaceae</taxon>
        <taxon>Cylindrodendrum</taxon>
    </lineage>
</organism>
<dbReference type="SUPFAM" id="SSF50911">
    <property type="entry name" value="Mannose 6-phosphate receptor domain"/>
    <property type="match status" value="1"/>
</dbReference>
<dbReference type="GO" id="GO:0007034">
    <property type="term" value="P:vacuolar transport"/>
    <property type="evidence" value="ECO:0007669"/>
    <property type="project" value="TreeGrafter"/>
</dbReference>
<dbReference type="GO" id="GO:0010008">
    <property type="term" value="C:endosome membrane"/>
    <property type="evidence" value="ECO:0007669"/>
    <property type="project" value="UniProtKB-SubCell"/>
</dbReference>
<dbReference type="InterPro" id="IPR044865">
    <property type="entry name" value="MRH_dom"/>
</dbReference>
<dbReference type="InterPro" id="IPR009011">
    <property type="entry name" value="Man6P_isomerase_rcpt-bd_dom_sf"/>
</dbReference>
<feature type="region of interest" description="Disordered" evidence="9">
    <location>
        <begin position="143"/>
        <end position="205"/>
    </location>
</feature>
<dbReference type="Pfam" id="PF02157">
    <property type="entry name" value="Man-6-P_recep"/>
    <property type="match status" value="1"/>
</dbReference>
<dbReference type="EMBL" id="JAANBB010000352">
    <property type="protein sequence ID" value="KAF7543650.1"/>
    <property type="molecule type" value="Genomic_DNA"/>
</dbReference>
<keyword evidence="5 10" id="KW-1133">Transmembrane helix</keyword>
<dbReference type="Gene3D" id="2.70.130.10">
    <property type="entry name" value="Mannose-6-phosphate receptor binding domain"/>
    <property type="match status" value="2"/>
</dbReference>
<evidence type="ECO:0000256" key="11">
    <source>
        <dbReference type="SAM" id="SignalP"/>
    </source>
</evidence>
<protein>
    <recommendedName>
        <fullName evidence="12">MRH domain-containing protein</fullName>
    </recommendedName>
</protein>
<evidence type="ECO:0000256" key="8">
    <source>
        <dbReference type="ARBA" id="ARBA00023180"/>
    </source>
</evidence>
<keyword evidence="4 11" id="KW-0732">Signal</keyword>
<evidence type="ECO:0000256" key="1">
    <source>
        <dbReference type="ARBA" id="ARBA00004308"/>
    </source>
</evidence>
<keyword evidence="8" id="KW-0325">Glycoprotein</keyword>
<evidence type="ECO:0000256" key="10">
    <source>
        <dbReference type="SAM" id="Phobius"/>
    </source>
</evidence>
<dbReference type="GO" id="GO:0000139">
    <property type="term" value="C:Golgi membrane"/>
    <property type="evidence" value="ECO:0007669"/>
    <property type="project" value="UniProtKB-SubCell"/>
</dbReference>
<evidence type="ECO:0000256" key="3">
    <source>
        <dbReference type="ARBA" id="ARBA00022692"/>
    </source>
</evidence>
<evidence type="ECO:0000256" key="4">
    <source>
        <dbReference type="ARBA" id="ARBA00022729"/>
    </source>
</evidence>
<evidence type="ECO:0000259" key="12">
    <source>
        <dbReference type="PROSITE" id="PS51914"/>
    </source>
</evidence>
<feature type="transmembrane region" description="Helical" evidence="10">
    <location>
        <begin position="301"/>
        <end position="322"/>
    </location>
</feature>
<dbReference type="InterPro" id="IPR028927">
    <property type="entry name" value="Man-6-P_rcpt"/>
</dbReference>
<sequence length="358" mass="39182">MRFQPTSLVPFLVAAAAAVQDDPPTATHHVPACTATSSTGSGAFFDLRPDMASMPEDGAYKSGPTKDYFSKGYDYGKNFTLNICGAVVEPISDVVGITPPRWQNVSAYYTSQGQIFSIGSESMELQSRGRKLVLQYTGGSPCGPDAIIKSKRDTETGYNYGDENPESNPDPSAPEETSPAEAAPDDTPGEDKPEEKPEEDKVRRKSTTISFLCDRDAGATQANVYFVGTDPDECAYFFEARSSHACAHAEPHKPGSVGPGSIFGLILIIAVLVYLLGGIFYNRTVAHARGWRQLPNFSLWAGIWSFVCDLFVLALTACLRCVSPRRGYRHLSTSPNRRDRNIDAENRLIDQLDEEWED</sequence>
<feature type="chain" id="PRO_5040395266" description="MRH domain-containing protein" evidence="11">
    <location>
        <begin position="19"/>
        <end position="358"/>
    </location>
</feature>
<dbReference type="PANTHER" id="PTHR15071:SF0">
    <property type="entry name" value="MANNOSE 6-PHOSPHATE RECEPTOR-LIKE PROTEIN 1"/>
    <property type="match status" value="1"/>
</dbReference>
<dbReference type="PANTHER" id="PTHR15071">
    <property type="entry name" value="MANNOSE-6-PHOSPHATE RECEPTOR FAMILY MEMBER"/>
    <property type="match status" value="1"/>
</dbReference>
<accession>A0A9P5H4M0</accession>
<feature type="compositionally biased region" description="Basic and acidic residues" evidence="9">
    <location>
        <begin position="189"/>
        <end position="202"/>
    </location>
</feature>
<feature type="transmembrane region" description="Helical" evidence="10">
    <location>
        <begin position="262"/>
        <end position="281"/>
    </location>
</feature>
<dbReference type="PROSITE" id="PS51914">
    <property type="entry name" value="MRH"/>
    <property type="match status" value="1"/>
</dbReference>
<evidence type="ECO:0000256" key="5">
    <source>
        <dbReference type="ARBA" id="ARBA00022989"/>
    </source>
</evidence>
<evidence type="ECO:0000313" key="13">
    <source>
        <dbReference type="EMBL" id="KAF7543650.1"/>
    </source>
</evidence>
<evidence type="ECO:0000256" key="7">
    <source>
        <dbReference type="ARBA" id="ARBA00023157"/>
    </source>
</evidence>
<comment type="caution">
    <text evidence="13">The sequence shown here is derived from an EMBL/GenBank/DDBJ whole genome shotgun (WGS) entry which is preliminary data.</text>
</comment>
<keyword evidence="3 10" id="KW-0812">Transmembrane</keyword>
<evidence type="ECO:0000313" key="14">
    <source>
        <dbReference type="Proteomes" id="UP000722485"/>
    </source>
</evidence>
<dbReference type="AlphaFoldDB" id="A0A9P5H4M0"/>
<keyword evidence="6 10" id="KW-0472">Membrane</keyword>
<name>A0A9P5H4M0_9HYPO</name>
<evidence type="ECO:0000256" key="2">
    <source>
        <dbReference type="ARBA" id="ARBA00022448"/>
    </source>
</evidence>
<feature type="signal peptide" evidence="11">
    <location>
        <begin position="1"/>
        <end position="18"/>
    </location>
</feature>
<evidence type="ECO:0000256" key="9">
    <source>
        <dbReference type="SAM" id="MobiDB-lite"/>
    </source>
</evidence>
<dbReference type="Proteomes" id="UP000722485">
    <property type="component" value="Unassembled WGS sequence"/>
</dbReference>
<keyword evidence="2" id="KW-0813">Transport</keyword>
<proteinExistence type="predicted"/>
<comment type="subcellular location">
    <subcellularLocation>
        <location evidence="1">Endomembrane system</location>
    </subcellularLocation>
</comment>
<keyword evidence="7" id="KW-1015">Disulfide bond</keyword>
<dbReference type="GO" id="GO:0005770">
    <property type="term" value="C:late endosome"/>
    <property type="evidence" value="ECO:0007669"/>
    <property type="project" value="TreeGrafter"/>
</dbReference>
<feature type="domain" description="MRH" evidence="12">
    <location>
        <begin position="56"/>
        <end position="248"/>
    </location>
</feature>
<reference evidence="13" key="1">
    <citation type="submission" date="2020-03" db="EMBL/GenBank/DDBJ databases">
        <title>Draft Genome Sequence of Cylindrodendrum hubeiense.</title>
        <authorList>
            <person name="Buettner E."/>
            <person name="Kellner H."/>
        </authorList>
    </citation>
    <scope>NUCLEOTIDE SEQUENCE</scope>
    <source>
        <strain evidence="13">IHI 201604</strain>
    </source>
</reference>
<gene>
    <name evidence="13" type="ORF">G7Z17_g10574</name>
</gene>
<dbReference type="OrthoDB" id="4504960at2759"/>